<dbReference type="Proteomes" id="UP000593579">
    <property type="component" value="Unassembled WGS sequence"/>
</dbReference>
<evidence type="ECO:0000313" key="2">
    <source>
        <dbReference type="Proteomes" id="UP000593579"/>
    </source>
</evidence>
<comment type="caution">
    <text evidence="1">The sequence shown here is derived from an EMBL/GenBank/DDBJ whole genome shotgun (WGS) entry which is preliminary data.</text>
</comment>
<keyword evidence="2" id="KW-1185">Reference proteome</keyword>
<dbReference type="OrthoDB" id="990159at2759"/>
<gene>
    <name evidence="1" type="ORF">Gogos_003082</name>
</gene>
<evidence type="ECO:0008006" key="3">
    <source>
        <dbReference type="Google" id="ProtNLM"/>
    </source>
</evidence>
<organism evidence="1 2">
    <name type="scientific">Gossypium gossypioides</name>
    <name type="common">Mexican cotton</name>
    <name type="synonym">Selera gossypioides</name>
    <dbReference type="NCBI Taxonomy" id="34282"/>
    <lineage>
        <taxon>Eukaryota</taxon>
        <taxon>Viridiplantae</taxon>
        <taxon>Streptophyta</taxon>
        <taxon>Embryophyta</taxon>
        <taxon>Tracheophyta</taxon>
        <taxon>Spermatophyta</taxon>
        <taxon>Magnoliopsida</taxon>
        <taxon>eudicotyledons</taxon>
        <taxon>Gunneridae</taxon>
        <taxon>Pentapetalae</taxon>
        <taxon>rosids</taxon>
        <taxon>malvids</taxon>
        <taxon>Malvales</taxon>
        <taxon>Malvaceae</taxon>
        <taxon>Malvoideae</taxon>
        <taxon>Gossypium</taxon>
    </lineage>
</organism>
<sequence length="135" mass="15560">RLLTNLERVRRGIGQDASCPVCGHVVEDTLHVLRDCLAANEVWEQVVPRSPTTSFFNSNLFDWLVSNLQSHKFMVSTEVRWASLFGLIRWRIWKNRNLYVFQGISWKDEEVVKVSMFCFSRGCGTEPFGGMGRGF</sequence>
<proteinExistence type="predicted"/>
<name>A0A7J9CKV7_GOSGO</name>
<evidence type="ECO:0000313" key="1">
    <source>
        <dbReference type="EMBL" id="MBA0749122.1"/>
    </source>
</evidence>
<dbReference type="EMBL" id="JABEZY010000011">
    <property type="protein sequence ID" value="MBA0749122.1"/>
    <property type="molecule type" value="Genomic_DNA"/>
</dbReference>
<dbReference type="AlphaFoldDB" id="A0A7J9CKV7"/>
<reference evidence="1 2" key="1">
    <citation type="journal article" date="2019" name="Genome Biol. Evol.">
        <title>Insights into the evolution of the New World diploid cottons (Gossypium, subgenus Houzingenia) based on genome sequencing.</title>
        <authorList>
            <person name="Grover C.E."/>
            <person name="Arick M.A. 2nd"/>
            <person name="Thrash A."/>
            <person name="Conover J.L."/>
            <person name="Sanders W.S."/>
            <person name="Peterson D.G."/>
            <person name="Frelichowski J.E."/>
            <person name="Scheffler J.A."/>
            <person name="Scheffler B.E."/>
            <person name="Wendel J.F."/>
        </authorList>
    </citation>
    <scope>NUCLEOTIDE SEQUENCE [LARGE SCALE GENOMIC DNA]</scope>
    <source>
        <strain evidence="1">5</strain>
        <tissue evidence="1">Leaf</tissue>
    </source>
</reference>
<accession>A0A7J9CKV7</accession>
<feature type="non-terminal residue" evidence="1">
    <location>
        <position position="1"/>
    </location>
</feature>
<protein>
    <recommendedName>
        <fullName evidence="3">Reverse transcriptase zinc-binding domain-containing protein</fullName>
    </recommendedName>
</protein>